<proteinExistence type="predicted"/>
<organism evidence="1">
    <name type="scientific">Timema tahoe</name>
    <dbReference type="NCBI Taxonomy" id="61484"/>
    <lineage>
        <taxon>Eukaryota</taxon>
        <taxon>Metazoa</taxon>
        <taxon>Ecdysozoa</taxon>
        <taxon>Arthropoda</taxon>
        <taxon>Hexapoda</taxon>
        <taxon>Insecta</taxon>
        <taxon>Pterygota</taxon>
        <taxon>Neoptera</taxon>
        <taxon>Polyneoptera</taxon>
        <taxon>Phasmatodea</taxon>
        <taxon>Timematodea</taxon>
        <taxon>Timematoidea</taxon>
        <taxon>Timematidae</taxon>
        <taxon>Timema</taxon>
    </lineage>
</organism>
<evidence type="ECO:0000313" key="1">
    <source>
        <dbReference type="EMBL" id="CAD7456984.1"/>
    </source>
</evidence>
<dbReference type="EMBL" id="OE001518">
    <property type="protein sequence ID" value="CAD7456984.1"/>
    <property type="molecule type" value="Genomic_DNA"/>
</dbReference>
<name>A0A7R9NUQ3_9NEOP</name>
<reference evidence="1" key="1">
    <citation type="submission" date="2020-11" db="EMBL/GenBank/DDBJ databases">
        <authorList>
            <person name="Tran Van P."/>
        </authorList>
    </citation>
    <scope>NUCLEOTIDE SEQUENCE</scope>
</reference>
<sequence>MDQRTPDVQVNQPLFSTTFWSWSTYMYSPSSCRTEYAGIVIEVPHVPALLFRSHSSPTCLKKWTTNLRGTLSERERERERVRQTETRHTQGCTAIAVNREIDGEVEEEGEAELISGDKTSQ</sequence>
<dbReference type="AlphaFoldDB" id="A0A7R9NUQ3"/>
<gene>
    <name evidence="1" type="ORF">TTEB3V08_LOCUS4995</name>
</gene>
<accession>A0A7R9NUQ3</accession>
<protein>
    <submittedName>
        <fullName evidence="1">Uncharacterized protein</fullName>
    </submittedName>
</protein>